<keyword evidence="1" id="KW-0472">Membrane</keyword>
<gene>
    <name evidence="2" type="ORF">GPUH_LOCUS5866</name>
</gene>
<sequence>MASDPSLGRFILDCGKSCIASIQSSWILFARHLMAVLLYLFALIQCPGMLDITGWDRHGLARTTFLLLLCCACCFHYAISAGRVDIDWINGRFYARGCLVRSSRRAHRVILVLSLAVSSAAILQTSTFHLLIGSKNFYSAPVDSSSAAVSLSILRMDFFLSLLFAIYTGVRLTLEPTGLLKRPRNFFGASFHHSSNHHYSTVPNAPATVTVKKEPQLLQECCKSPEYLEECNICRQQIADRQTSCGGVLCCVCLMDFL</sequence>
<feature type="transmembrane region" description="Helical" evidence="1">
    <location>
        <begin position="109"/>
        <end position="132"/>
    </location>
</feature>
<reference evidence="2 3" key="2">
    <citation type="submission" date="2018-11" db="EMBL/GenBank/DDBJ databases">
        <authorList>
            <consortium name="Pathogen Informatics"/>
        </authorList>
    </citation>
    <scope>NUCLEOTIDE SEQUENCE [LARGE SCALE GENOMIC DNA]</scope>
</reference>
<keyword evidence="1" id="KW-0812">Transmembrane</keyword>
<name>A0A183DAX2_9BILA</name>
<accession>A0A183DAX2</accession>
<feature type="transmembrane region" description="Helical" evidence="1">
    <location>
        <begin position="152"/>
        <end position="174"/>
    </location>
</feature>
<evidence type="ECO:0000313" key="2">
    <source>
        <dbReference type="EMBL" id="VDK52482.1"/>
    </source>
</evidence>
<evidence type="ECO:0000313" key="3">
    <source>
        <dbReference type="Proteomes" id="UP000271098"/>
    </source>
</evidence>
<keyword evidence="1" id="KW-1133">Transmembrane helix</keyword>
<feature type="transmembrane region" description="Helical" evidence="1">
    <location>
        <begin position="26"/>
        <end position="44"/>
    </location>
</feature>
<feature type="transmembrane region" description="Helical" evidence="1">
    <location>
        <begin position="64"/>
        <end position="86"/>
    </location>
</feature>
<reference evidence="4" key="1">
    <citation type="submission" date="2016-06" db="UniProtKB">
        <authorList>
            <consortium name="WormBaseParasite"/>
        </authorList>
    </citation>
    <scope>IDENTIFICATION</scope>
</reference>
<dbReference type="WBParaSite" id="GPUH_0000587101-mRNA-1">
    <property type="protein sequence ID" value="GPUH_0000587101-mRNA-1"/>
    <property type="gene ID" value="GPUH_0000587101"/>
</dbReference>
<protein>
    <submittedName>
        <fullName evidence="4">RING-type domain-containing protein</fullName>
    </submittedName>
</protein>
<proteinExistence type="predicted"/>
<dbReference type="Proteomes" id="UP000271098">
    <property type="component" value="Unassembled WGS sequence"/>
</dbReference>
<keyword evidence="3" id="KW-1185">Reference proteome</keyword>
<dbReference type="OrthoDB" id="5830447at2759"/>
<dbReference type="EMBL" id="UYRT01012930">
    <property type="protein sequence ID" value="VDK52482.1"/>
    <property type="molecule type" value="Genomic_DNA"/>
</dbReference>
<organism evidence="4">
    <name type="scientific">Gongylonema pulchrum</name>
    <dbReference type="NCBI Taxonomy" id="637853"/>
    <lineage>
        <taxon>Eukaryota</taxon>
        <taxon>Metazoa</taxon>
        <taxon>Ecdysozoa</taxon>
        <taxon>Nematoda</taxon>
        <taxon>Chromadorea</taxon>
        <taxon>Rhabditida</taxon>
        <taxon>Spirurina</taxon>
        <taxon>Spiruromorpha</taxon>
        <taxon>Spiruroidea</taxon>
        <taxon>Gongylonematidae</taxon>
        <taxon>Gongylonema</taxon>
    </lineage>
</organism>
<dbReference type="AlphaFoldDB" id="A0A183DAX2"/>
<evidence type="ECO:0000256" key="1">
    <source>
        <dbReference type="SAM" id="Phobius"/>
    </source>
</evidence>
<evidence type="ECO:0000313" key="4">
    <source>
        <dbReference type="WBParaSite" id="GPUH_0000587101-mRNA-1"/>
    </source>
</evidence>